<protein>
    <submittedName>
        <fullName evidence="3">Parallel beta-helix repeat</fullName>
    </submittedName>
</protein>
<name>A0A6J5PVH3_9CAUD</name>
<keyword evidence="2" id="KW-0946">Virion</keyword>
<dbReference type="EMBL" id="LR796976">
    <property type="protein sequence ID" value="CAB4179159.1"/>
    <property type="molecule type" value="Genomic_DNA"/>
</dbReference>
<accession>A0A6J5PVH3</accession>
<dbReference type="GO" id="GO:0019058">
    <property type="term" value="P:viral life cycle"/>
    <property type="evidence" value="ECO:0007669"/>
    <property type="project" value="UniProtKB-ARBA"/>
</dbReference>
<reference evidence="3" key="1">
    <citation type="submission" date="2020-05" db="EMBL/GenBank/DDBJ databases">
        <authorList>
            <person name="Chiriac C."/>
            <person name="Salcher M."/>
            <person name="Ghai R."/>
            <person name="Kavagutti S V."/>
        </authorList>
    </citation>
    <scope>NUCLEOTIDE SEQUENCE</scope>
</reference>
<dbReference type="SUPFAM" id="SSF51126">
    <property type="entry name" value="Pectin lyase-like"/>
    <property type="match status" value="1"/>
</dbReference>
<dbReference type="InterPro" id="IPR012334">
    <property type="entry name" value="Pectin_lyas_fold"/>
</dbReference>
<proteinExistence type="predicted"/>
<dbReference type="GO" id="GO:0051701">
    <property type="term" value="P:biological process involved in interaction with host"/>
    <property type="evidence" value="ECO:0007669"/>
    <property type="project" value="UniProtKB-ARBA"/>
</dbReference>
<comment type="subcellular location">
    <subcellularLocation>
        <location evidence="1">Virion</location>
    </subcellularLocation>
</comment>
<dbReference type="SMART" id="SM00710">
    <property type="entry name" value="PbH1"/>
    <property type="match status" value="2"/>
</dbReference>
<dbReference type="GO" id="GO:0044423">
    <property type="term" value="C:virion component"/>
    <property type="evidence" value="ECO:0007669"/>
    <property type="project" value="UniProtKB-KW"/>
</dbReference>
<evidence type="ECO:0000256" key="2">
    <source>
        <dbReference type="ARBA" id="ARBA00022844"/>
    </source>
</evidence>
<sequence>MALTKVSYSMIDGASVNIVDYGAVGDFDPTTGVGTDNRVAIQAALTYATSIGNCQVVFPAGNYYLGTELTVLTSGLNAQLLLGSMSTADAVSMVILQGEGATIYQGAPGTALAIANASNILVSNLKMVGYAGGTLNSSREFDNLIGIFLSSKFISIDGCYITNSLGYTIYTVGDPNVAEGGITKTCLNIAIRNSTLKMRYGSGVIPNFGGSKSLWAFAAVDAQNVVIQDNVIYGNLDFEPNNLAGQSSYGIFVEGNQFPAGYVTPILPTGPTNYWLDEAIGKSNSGGTAIVGSVSIVGATGAPLNDCNVVSNNSFDEGIITVGGAVYYQWVLNNSFRLGKINVGSTSGGNVNRYYTINGNSAYQVIDATSGFIVFGGSVSGSHFSDNVLTNQDIPVISWDGVGGADGGANNYSSNTSPINVTNPVINFPSFGASSVLDNNTGAGNEIIAFTTALTDGTNAATLSTNTLYYKVQGRLITFSARLFITSAGTLGAAGSSYITLPSASRATPSDTITAVQLSIVQNTSVAAGTCQLYGYIGAGTDKCYLNIANVTGAVTSFAAANFTANSIIIISGSYFTQ</sequence>
<dbReference type="EMBL" id="LR796893">
    <property type="protein sequence ID" value="CAB4173058.1"/>
    <property type="molecule type" value="Genomic_DNA"/>
</dbReference>
<dbReference type="Gene3D" id="2.160.20.10">
    <property type="entry name" value="Single-stranded right-handed beta-helix, Pectin lyase-like"/>
    <property type="match status" value="2"/>
</dbReference>
<dbReference type="InterPro" id="IPR006626">
    <property type="entry name" value="PbH1"/>
</dbReference>
<gene>
    <name evidence="4" type="ORF">UFOVP1024_43</name>
    <name evidence="3" type="ORF">UFOVP949_22</name>
</gene>
<organism evidence="3">
    <name type="scientific">uncultured Caudovirales phage</name>
    <dbReference type="NCBI Taxonomy" id="2100421"/>
    <lineage>
        <taxon>Viruses</taxon>
        <taxon>Duplodnaviria</taxon>
        <taxon>Heunggongvirae</taxon>
        <taxon>Uroviricota</taxon>
        <taxon>Caudoviricetes</taxon>
        <taxon>Peduoviridae</taxon>
        <taxon>Maltschvirus</taxon>
        <taxon>Maltschvirus maltsch</taxon>
    </lineage>
</organism>
<evidence type="ECO:0000313" key="4">
    <source>
        <dbReference type="EMBL" id="CAB4179159.1"/>
    </source>
</evidence>
<dbReference type="InterPro" id="IPR011050">
    <property type="entry name" value="Pectin_lyase_fold/virulence"/>
</dbReference>
<evidence type="ECO:0000313" key="3">
    <source>
        <dbReference type="EMBL" id="CAB4173058.1"/>
    </source>
</evidence>
<evidence type="ECO:0000256" key="1">
    <source>
        <dbReference type="ARBA" id="ARBA00004328"/>
    </source>
</evidence>